<evidence type="ECO:0000313" key="2">
    <source>
        <dbReference type="Proteomes" id="UP000026714"/>
    </source>
</evidence>
<dbReference type="EMBL" id="AZRA01000082">
    <property type="protein sequence ID" value="KDB51403.1"/>
    <property type="molecule type" value="Genomic_DNA"/>
</dbReference>
<accession>A0A059KJX3</accession>
<keyword evidence="2" id="KW-1185">Reference proteome</keyword>
<evidence type="ECO:0000313" key="1">
    <source>
        <dbReference type="EMBL" id="KDB51403.1"/>
    </source>
</evidence>
<reference evidence="1 2" key="1">
    <citation type="journal article" date="2014" name="FEMS Microbiol. Ecol.">
        <title>Sphaerotilus natans encrusted with nanoball-shaped Fe(III) oxide minerals formed by nitrate-reducing mixotrophic Fe(II) oxidation.</title>
        <authorList>
            <person name="Park S."/>
            <person name="Kim D.H."/>
            <person name="Lee J.H."/>
            <person name="Hur H.G."/>
        </authorList>
    </citation>
    <scope>NUCLEOTIDE SEQUENCE [LARGE SCALE GENOMIC DNA]</scope>
    <source>
        <strain evidence="1 2">DSM 6575</strain>
    </source>
</reference>
<dbReference type="AlphaFoldDB" id="A0A059KJX3"/>
<organism evidence="1 2">
    <name type="scientific">Sphaerotilus natans subsp. natans DSM 6575</name>
    <dbReference type="NCBI Taxonomy" id="1286631"/>
    <lineage>
        <taxon>Bacteria</taxon>
        <taxon>Pseudomonadati</taxon>
        <taxon>Pseudomonadota</taxon>
        <taxon>Betaproteobacteria</taxon>
        <taxon>Burkholderiales</taxon>
        <taxon>Sphaerotilaceae</taxon>
        <taxon>Sphaerotilus</taxon>
    </lineage>
</organism>
<dbReference type="Proteomes" id="UP000026714">
    <property type="component" value="Unassembled WGS sequence"/>
</dbReference>
<sequence length="60" mass="5801">MAGWPAATARGGPPAQCRVIHGGRACVVMRSPGAAGAAGPGACGASRLHRGVISPLISPL</sequence>
<gene>
    <name evidence="1" type="ORF">X805_30060</name>
</gene>
<proteinExistence type="predicted"/>
<name>A0A059KJX3_9BURK</name>
<dbReference type="PATRIC" id="fig|1286631.3.peg.2935"/>
<protein>
    <submittedName>
        <fullName evidence="1">Uncharacterized protein</fullName>
    </submittedName>
</protein>
<comment type="caution">
    <text evidence="1">The sequence shown here is derived from an EMBL/GenBank/DDBJ whole genome shotgun (WGS) entry which is preliminary data.</text>
</comment>